<dbReference type="Proteomes" id="UP000272474">
    <property type="component" value="Unassembled WGS sequence"/>
</dbReference>
<sequence length="331" mass="34154">MPDRPAAPKAASPAPDHPGFPAAAAAAAGTPEALEEQLVRCRACPRLVAWRQEAGRVRREAFREWTYWSRPVPGFGPPEAPLLISGLAPAAHGANRTGRMFTGDRSGEFLYAALYELGLASQPTALSRDDGLRLRGVRITSPVHCAPPGNRPTPAERDTCLPWLARELGLLPGVRAVVALGGFGWQAVLTALGGAGWQVPRPRPAFGHGARLTLRRAEGRERSGGAQAAGGAGGATRAGGAREAAGARDEAGAGSPGGGSPAGEARALTVFGCYHVSQRNVFTGRLTPAMFRAVLAEAAAAAGLPVPGGARPADASRPRETEDGGSGQERR</sequence>
<dbReference type="InterPro" id="IPR044147">
    <property type="entry name" value="UdgB-like"/>
</dbReference>
<keyword evidence="13" id="KW-1185">Reference proteome</keyword>
<comment type="caution">
    <text evidence="12">The sequence shown here is derived from an EMBL/GenBank/DDBJ whole genome shotgun (WGS) entry which is preliminary data.</text>
</comment>
<dbReference type="Gene3D" id="3.40.470.10">
    <property type="entry name" value="Uracil-DNA glycosylase-like domain"/>
    <property type="match status" value="1"/>
</dbReference>
<protein>
    <recommendedName>
        <fullName evidence="9">Type-5 uracil-DNA glycosylase</fullName>
    </recommendedName>
</protein>
<evidence type="ECO:0000256" key="4">
    <source>
        <dbReference type="ARBA" id="ARBA00022801"/>
    </source>
</evidence>
<evidence type="ECO:0000256" key="2">
    <source>
        <dbReference type="ARBA" id="ARBA00022723"/>
    </source>
</evidence>
<evidence type="ECO:0000256" key="9">
    <source>
        <dbReference type="ARBA" id="ARBA00023887"/>
    </source>
</evidence>
<dbReference type="InterPro" id="IPR036895">
    <property type="entry name" value="Uracil-DNA_glycosylase-like_sf"/>
</dbReference>
<dbReference type="SMART" id="SM00986">
    <property type="entry name" value="UDG"/>
    <property type="match status" value="1"/>
</dbReference>
<feature type="compositionally biased region" description="Basic and acidic residues" evidence="10">
    <location>
        <begin position="314"/>
        <end position="331"/>
    </location>
</feature>
<comment type="similarity">
    <text evidence="8">Belongs to the uracil-DNA glycosylase (UDG) superfamily. Type 5 (UDGb) family.</text>
</comment>
<dbReference type="EMBL" id="RBAL01000011">
    <property type="protein sequence ID" value="RKN40121.1"/>
    <property type="molecule type" value="Genomic_DNA"/>
</dbReference>
<evidence type="ECO:0000256" key="8">
    <source>
        <dbReference type="ARBA" id="ARBA00023779"/>
    </source>
</evidence>
<feature type="compositionally biased region" description="Low complexity" evidence="10">
    <location>
        <begin position="7"/>
        <end position="23"/>
    </location>
</feature>
<dbReference type="InterPro" id="IPR051536">
    <property type="entry name" value="UDG_Type-4/5"/>
</dbReference>
<organism evidence="12 13">
    <name type="scientific">Streptomyces hoynatensis</name>
    <dbReference type="NCBI Taxonomy" id="1141874"/>
    <lineage>
        <taxon>Bacteria</taxon>
        <taxon>Bacillati</taxon>
        <taxon>Actinomycetota</taxon>
        <taxon>Actinomycetes</taxon>
        <taxon>Kitasatosporales</taxon>
        <taxon>Streptomycetaceae</taxon>
        <taxon>Streptomyces</taxon>
    </lineage>
</organism>
<keyword evidence="2" id="KW-0479">Metal-binding</keyword>
<keyword evidence="7" id="KW-0234">DNA repair</keyword>
<evidence type="ECO:0000256" key="3">
    <source>
        <dbReference type="ARBA" id="ARBA00022763"/>
    </source>
</evidence>
<feature type="region of interest" description="Disordered" evidence="10">
    <location>
        <begin position="216"/>
        <end position="261"/>
    </location>
</feature>
<feature type="region of interest" description="Disordered" evidence="10">
    <location>
        <begin position="304"/>
        <end position="331"/>
    </location>
</feature>
<dbReference type="GO" id="GO:0004844">
    <property type="term" value="F:uracil DNA N-glycosylase activity"/>
    <property type="evidence" value="ECO:0007669"/>
    <property type="project" value="InterPro"/>
</dbReference>
<keyword evidence="6" id="KW-0411">Iron-sulfur</keyword>
<name>A0A3A9YVH8_9ACTN</name>
<evidence type="ECO:0000256" key="10">
    <source>
        <dbReference type="SAM" id="MobiDB-lite"/>
    </source>
</evidence>
<dbReference type="AlphaFoldDB" id="A0A3A9YVH8"/>
<evidence type="ECO:0000256" key="1">
    <source>
        <dbReference type="ARBA" id="ARBA00022485"/>
    </source>
</evidence>
<evidence type="ECO:0000313" key="12">
    <source>
        <dbReference type="EMBL" id="RKN40121.1"/>
    </source>
</evidence>
<evidence type="ECO:0000256" key="7">
    <source>
        <dbReference type="ARBA" id="ARBA00023204"/>
    </source>
</evidence>
<evidence type="ECO:0000256" key="6">
    <source>
        <dbReference type="ARBA" id="ARBA00023014"/>
    </source>
</evidence>
<dbReference type="GO" id="GO:0046872">
    <property type="term" value="F:metal ion binding"/>
    <property type="evidence" value="ECO:0007669"/>
    <property type="project" value="UniProtKB-KW"/>
</dbReference>
<dbReference type="CDD" id="cd10031">
    <property type="entry name" value="UDG-F5_TTUDGB_like"/>
    <property type="match status" value="1"/>
</dbReference>
<dbReference type="PANTHER" id="PTHR33693:SF3">
    <property type="entry name" value="TYPE-5 URACIL-DNA GLYCOSYLASE"/>
    <property type="match status" value="1"/>
</dbReference>
<dbReference type="RefSeq" id="WP_120681551.1">
    <property type="nucleotide sequence ID" value="NZ_RBAL01000011.1"/>
</dbReference>
<feature type="compositionally biased region" description="Gly residues" evidence="10">
    <location>
        <begin position="227"/>
        <end position="237"/>
    </location>
</feature>
<gene>
    <name evidence="12" type="ORF">D7294_19665</name>
</gene>
<dbReference type="GO" id="GO:0006284">
    <property type="term" value="P:base-excision repair"/>
    <property type="evidence" value="ECO:0007669"/>
    <property type="project" value="InterPro"/>
</dbReference>
<proteinExistence type="inferred from homology"/>
<keyword evidence="3" id="KW-0227">DNA damage</keyword>
<dbReference type="OrthoDB" id="9787663at2"/>
<dbReference type="GO" id="GO:0033958">
    <property type="term" value="F:DNA-deoxyinosine glycosylase activity"/>
    <property type="evidence" value="ECO:0007669"/>
    <property type="project" value="InterPro"/>
</dbReference>
<accession>A0A3A9YVH8</accession>
<dbReference type="PANTHER" id="PTHR33693">
    <property type="entry name" value="TYPE-5 URACIL-DNA GLYCOSYLASE"/>
    <property type="match status" value="1"/>
</dbReference>
<evidence type="ECO:0000256" key="5">
    <source>
        <dbReference type="ARBA" id="ARBA00023004"/>
    </source>
</evidence>
<dbReference type="InterPro" id="IPR005122">
    <property type="entry name" value="Uracil-DNA_glycosylase-like"/>
</dbReference>
<evidence type="ECO:0000313" key="13">
    <source>
        <dbReference type="Proteomes" id="UP000272474"/>
    </source>
</evidence>
<keyword evidence="5" id="KW-0408">Iron</keyword>
<dbReference type="SUPFAM" id="SSF52141">
    <property type="entry name" value="Uracil-DNA glycosylase-like"/>
    <property type="match status" value="1"/>
</dbReference>
<evidence type="ECO:0000259" key="11">
    <source>
        <dbReference type="SMART" id="SM00986"/>
    </source>
</evidence>
<feature type="region of interest" description="Disordered" evidence="10">
    <location>
        <begin position="1"/>
        <end position="23"/>
    </location>
</feature>
<dbReference type="Pfam" id="PF03167">
    <property type="entry name" value="UDG"/>
    <property type="match status" value="1"/>
</dbReference>
<dbReference type="SMART" id="SM00987">
    <property type="entry name" value="UreE_C"/>
    <property type="match status" value="1"/>
</dbReference>
<feature type="compositionally biased region" description="Low complexity" evidence="10">
    <location>
        <begin position="304"/>
        <end position="313"/>
    </location>
</feature>
<keyword evidence="4" id="KW-0378">Hydrolase</keyword>
<keyword evidence="1" id="KW-0004">4Fe-4S</keyword>
<feature type="domain" description="Uracil-DNA glycosylase-like" evidence="11">
    <location>
        <begin position="73"/>
        <end position="295"/>
    </location>
</feature>
<reference evidence="12 13" key="1">
    <citation type="journal article" date="2014" name="Int. J. Syst. Evol. Microbiol.">
        <title>Streptomyces hoynatensis sp. nov., isolated from deep marine sediment.</title>
        <authorList>
            <person name="Veyisoglu A."/>
            <person name="Sahin N."/>
        </authorList>
    </citation>
    <scope>NUCLEOTIDE SEQUENCE [LARGE SCALE GENOMIC DNA]</scope>
    <source>
        <strain evidence="12 13">KCTC 29097</strain>
    </source>
</reference>
<dbReference type="GO" id="GO:0051539">
    <property type="term" value="F:4 iron, 4 sulfur cluster binding"/>
    <property type="evidence" value="ECO:0007669"/>
    <property type="project" value="UniProtKB-KW"/>
</dbReference>